<feature type="region of interest" description="Disordered" evidence="1">
    <location>
        <begin position="1"/>
        <end position="148"/>
    </location>
</feature>
<dbReference type="AlphaFoldDB" id="A0A2G8S777"/>
<feature type="compositionally biased region" description="Low complexity" evidence="1">
    <location>
        <begin position="90"/>
        <end position="137"/>
    </location>
</feature>
<dbReference type="PANTHER" id="PTHR28265:SF1">
    <property type="entry name" value="MAINTENANCE OF TELOMERE CAPPING PROTEIN 1"/>
    <property type="match status" value="1"/>
</dbReference>
<feature type="compositionally biased region" description="Low complexity" evidence="1">
    <location>
        <begin position="420"/>
        <end position="435"/>
    </location>
</feature>
<dbReference type="PANTHER" id="PTHR28265">
    <property type="entry name" value="MAINTENANCE OF TELOMERE CAPPING PROTEIN 1"/>
    <property type="match status" value="1"/>
</dbReference>
<evidence type="ECO:0000313" key="2">
    <source>
        <dbReference type="EMBL" id="PIL29611.1"/>
    </source>
</evidence>
<sequence length="435" mass="46820">MSKSKSKQQEALQFLDDLDNLAPPSTGGAPPPSSAQPGSTEGEADVFAFIDEITQKSSEPSARPSVHIDRPLSRAGTPTVRKSTERVKVGTPTPLLPGAAPLSRTESSSSRVSVGPSSRQDSSTPAQEAQPPASAPVSGGGGGDGARSVVDEQVKNLPKNEQARKWGEGVLEYAKNAQLDKLSQDFKRVGLSTLTDILNVVAPPISEHEVIQVWLSHDMQGYEGIESLVYRALSRIMEQVEGGDLIVNRGDETRPKDARDGKRDLNAVDGYDAALKLSQANLDELVKRNAKPEQTPTSAQNPTTYSYVYLRVQPFSTTYALPQISSAGTETPASQAPSSNPTTQSSLQFLISLSDPHHNLIHATVTQSVPGRWLDVWDEYDWVEDLVVEAIRVGVEVVGQEYIGQRMGWDGHGRKEKQPAVEQEPAAEKVAAAAS</sequence>
<organism evidence="2 3">
    <name type="scientific">Ganoderma sinense ZZ0214-1</name>
    <dbReference type="NCBI Taxonomy" id="1077348"/>
    <lineage>
        <taxon>Eukaryota</taxon>
        <taxon>Fungi</taxon>
        <taxon>Dikarya</taxon>
        <taxon>Basidiomycota</taxon>
        <taxon>Agaricomycotina</taxon>
        <taxon>Agaricomycetes</taxon>
        <taxon>Polyporales</taxon>
        <taxon>Polyporaceae</taxon>
        <taxon>Ganoderma</taxon>
    </lineage>
</organism>
<keyword evidence="3" id="KW-1185">Reference proteome</keyword>
<dbReference type="Proteomes" id="UP000230002">
    <property type="component" value="Unassembled WGS sequence"/>
</dbReference>
<evidence type="ECO:0000313" key="3">
    <source>
        <dbReference type="Proteomes" id="UP000230002"/>
    </source>
</evidence>
<accession>A0A2G8S777</accession>
<evidence type="ECO:0000256" key="1">
    <source>
        <dbReference type="SAM" id="MobiDB-lite"/>
    </source>
</evidence>
<name>A0A2G8S777_9APHY</name>
<evidence type="ECO:0008006" key="4">
    <source>
        <dbReference type="Google" id="ProtNLM"/>
    </source>
</evidence>
<proteinExistence type="predicted"/>
<protein>
    <recommendedName>
        <fullName evidence="4">Maintenance of telomere capping protein 1</fullName>
    </recommendedName>
</protein>
<dbReference type="OrthoDB" id="5594977at2759"/>
<dbReference type="STRING" id="1077348.A0A2G8S777"/>
<dbReference type="EMBL" id="AYKW01000020">
    <property type="protein sequence ID" value="PIL29611.1"/>
    <property type="molecule type" value="Genomic_DNA"/>
</dbReference>
<comment type="caution">
    <text evidence="2">The sequence shown here is derived from an EMBL/GenBank/DDBJ whole genome shotgun (WGS) entry which is preliminary data.</text>
</comment>
<reference evidence="2 3" key="1">
    <citation type="journal article" date="2015" name="Sci. Rep.">
        <title>Chromosome-level genome map provides insights into diverse defense mechanisms in the medicinal fungus Ganoderma sinense.</title>
        <authorList>
            <person name="Zhu Y."/>
            <person name="Xu J."/>
            <person name="Sun C."/>
            <person name="Zhou S."/>
            <person name="Xu H."/>
            <person name="Nelson D.R."/>
            <person name="Qian J."/>
            <person name="Song J."/>
            <person name="Luo H."/>
            <person name="Xiang L."/>
            <person name="Li Y."/>
            <person name="Xu Z."/>
            <person name="Ji A."/>
            <person name="Wang L."/>
            <person name="Lu S."/>
            <person name="Hayward A."/>
            <person name="Sun W."/>
            <person name="Li X."/>
            <person name="Schwartz D.C."/>
            <person name="Wang Y."/>
            <person name="Chen S."/>
        </authorList>
    </citation>
    <scope>NUCLEOTIDE SEQUENCE [LARGE SCALE GENOMIC DNA]</scope>
    <source>
        <strain evidence="2 3">ZZ0214-1</strain>
    </source>
</reference>
<dbReference type="InterPro" id="IPR018814">
    <property type="entry name" value="DUF5427"/>
</dbReference>
<dbReference type="Pfam" id="PF10310">
    <property type="entry name" value="DUF5427"/>
    <property type="match status" value="1"/>
</dbReference>
<gene>
    <name evidence="2" type="ORF">GSI_08248</name>
</gene>
<feature type="compositionally biased region" description="Basic and acidic residues" evidence="1">
    <location>
        <begin position="409"/>
        <end position="419"/>
    </location>
</feature>
<feature type="region of interest" description="Disordered" evidence="1">
    <location>
        <begin position="409"/>
        <end position="435"/>
    </location>
</feature>